<sequence length="346" mass="39769">MSEENLTPWQKKNLEYQRRKAAENQEKSEEPKKRKFLKKKEDNEDDSTEAQEKIEHQESFIEAEEFEQGYTDDFVEDFGEEQEPEPSFFEGSFEVFKKMWPVLLLAIVLFLTSIYAVSPISKIGTFSVSGNKNESFKSIVQASRLKPTDRIYGVLRNRRAIENSIVQQFPRVKAVNLHVSFPNNIEAKVTEFEKVAYVEQKGKTYQVLESGYILKDQEVAKDKISSLPVLKNFSDEEVEKFITAYMKLKPEIRRLITTVTKTPTKVTKDFIALDMSDGNQVRVSLSQITEKVPYYPSIAKQLQAPQVIDMEAGIYAKPKEDYLADLKNPEGNKKSSENTTEITATQ</sequence>
<dbReference type="InterPro" id="IPR050487">
    <property type="entry name" value="FtsQ_DivIB"/>
</dbReference>
<keyword evidence="3 8" id="KW-0132">Cell division</keyword>
<feature type="transmembrane region" description="Helical" evidence="8">
    <location>
        <begin position="99"/>
        <end position="117"/>
    </location>
</feature>
<organism evidence="11 12">
    <name type="scientific">Lactococcus formosensis</name>
    <dbReference type="NCBI Taxonomy" id="1281486"/>
    <lineage>
        <taxon>Bacteria</taxon>
        <taxon>Bacillati</taxon>
        <taxon>Bacillota</taxon>
        <taxon>Bacilli</taxon>
        <taxon>Lactobacillales</taxon>
        <taxon>Streptococcaceae</taxon>
        <taxon>Lactococcus</taxon>
    </lineage>
</organism>
<evidence type="ECO:0000256" key="4">
    <source>
        <dbReference type="ARBA" id="ARBA00022692"/>
    </source>
</evidence>
<evidence type="ECO:0000256" key="8">
    <source>
        <dbReference type="HAMAP-Rule" id="MF_00912"/>
    </source>
</evidence>
<evidence type="ECO:0000259" key="10">
    <source>
        <dbReference type="PROSITE" id="PS51779"/>
    </source>
</evidence>
<dbReference type="Pfam" id="PF03799">
    <property type="entry name" value="FtsQ_DivIB_C"/>
    <property type="match status" value="1"/>
</dbReference>
<dbReference type="PANTHER" id="PTHR37820:SF1">
    <property type="entry name" value="CELL DIVISION PROTEIN FTSQ"/>
    <property type="match status" value="1"/>
</dbReference>
<feature type="compositionally biased region" description="Basic and acidic residues" evidence="9">
    <location>
        <begin position="326"/>
        <end position="336"/>
    </location>
</feature>
<feature type="compositionally biased region" description="Polar residues" evidence="9">
    <location>
        <begin position="337"/>
        <end position="346"/>
    </location>
</feature>
<keyword evidence="7 8" id="KW-0131">Cell cycle</keyword>
<gene>
    <name evidence="8" type="primary">divIB</name>
    <name evidence="11" type="ORF">LMK00_02190</name>
</gene>
<feature type="region of interest" description="Disordered" evidence="9">
    <location>
        <begin position="326"/>
        <end position="346"/>
    </location>
</feature>
<dbReference type="KEGG" id="lfo:LMK00_02190"/>
<dbReference type="InterPro" id="IPR034746">
    <property type="entry name" value="POTRA"/>
</dbReference>
<feature type="compositionally biased region" description="Polar residues" evidence="9">
    <location>
        <begin position="1"/>
        <end position="10"/>
    </location>
</feature>
<dbReference type="Proteomes" id="UP001056730">
    <property type="component" value="Chromosome"/>
</dbReference>
<dbReference type="Pfam" id="PF08478">
    <property type="entry name" value="POTRA_1"/>
    <property type="match status" value="1"/>
</dbReference>
<dbReference type="HAMAP" id="MF_00912">
    <property type="entry name" value="DivIB"/>
    <property type="match status" value="1"/>
</dbReference>
<reference evidence="11" key="1">
    <citation type="journal article" date="2022" name="Front. Microbiol.">
        <title>Feed Insects as a Reservoir of Granadaene-Producing Lactococci.</title>
        <authorList>
            <person name="Neuzil-Bunesova V."/>
            <person name="Ramirez Garcia A."/>
            <person name="Modrackova N."/>
            <person name="Makovska M."/>
            <person name="Sabolova M."/>
            <person name="Sproer C."/>
            <person name="Bunk B."/>
            <person name="Blom J."/>
            <person name="Schwab C."/>
        </authorList>
    </citation>
    <scope>NUCLEOTIDE SEQUENCE</scope>
    <source>
        <strain evidence="11">I4/6O</strain>
    </source>
</reference>
<evidence type="ECO:0000313" key="12">
    <source>
        <dbReference type="Proteomes" id="UP001056730"/>
    </source>
</evidence>
<comment type="function">
    <text evidence="8">Cell division protein that may be involved in stabilizing or promoting the assembly of the division complex.</text>
</comment>
<dbReference type="GO" id="GO:0043093">
    <property type="term" value="P:FtsZ-dependent cytokinesis"/>
    <property type="evidence" value="ECO:0007669"/>
    <property type="project" value="UniProtKB-UniRule"/>
</dbReference>
<evidence type="ECO:0000313" key="11">
    <source>
        <dbReference type="EMBL" id="USJ20826.1"/>
    </source>
</evidence>
<dbReference type="GO" id="GO:0032153">
    <property type="term" value="C:cell division site"/>
    <property type="evidence" value="ECO:0007669"/>
    <property type="project" value="UniProtKB-UniRule"/>
</dbReference>
<keyword evidence="5 8" id="KW-1133">Transmembrane helix</keyword>
<protein>
    <recommendedName>
        <fullName evidence="8">Cell division protein DivIB</fullName>
    </recommendedName>
</protein>
<evidence type="ECO:0000256" key="1">
    <source>
        <dbReference type="ARBA" id="ARBA00004370"/>
    </source>
</evidence>
<dbReference type="PANTHER" id="PTHR37820">
    <property type="entry name" value="CELL DIVISION PROTEIN DIVIB"/>
    <property type="match status" value="1"/>
</dbReference>
<comment type="similarity">
    <text evidence="8">Belongs to the FtsQ/DivIB family. DivIB subfamily.</text>
</comment>
<evidence type="ECO:0000256" key="7">
    <source>
        <dbReference type="ARBA" id="ARBA00023306"/>
    </source>
</evidence>
<evidence type="ECO:0000256" key="5">
    <source>
        <dbReference type="ARBA" id="ARBA00022989"/>
    </source>
</evidence>
<evidence type="ECO:0000256" key="3">
    <source>
        <dbReference type="ARBA" id="ARBA00022618"/>
    </source>
</evidence>
<evidence type="ECO:0000256" key="6">
    <source>
        <dbReference type="ARBA" id="ARBA00023136"/>
    </source>
</evidence>
<keyword evidence="6 8" id="KW-0472">Membrane</keyword>
<feature type="compositionally biased region" description="Basic and acidic residues" evidence="9">
    <location>
        <begin position="12"/>
        <end position="32"/>
    </location>
</feature>
<proteinExistence type="inferred from homology"/>
<dbReference type="InterPro" id="IPR026580">
    <property type="entry name" value="DivIB"/>
</dbReference>
<keyword evidence="4 8" id="KW-0812">Transmembrane</keyword>
<name>A0A9Q8Y2Z1_9LACT</name>
<feature type="domain" description="POTRA" evidence="10">
    <location>
        <begin position="121"/>
        <end position="192"/>
    </location>
</feature>
<dbReference type="RefSeq" id="WP_252175615.1">
    <property type="nucleotide sequence ID" value="NZ_CP086395.1"/>
</dbReference>
<accession>A0A9Q8Y2Z1</accession>
<comment type="subcellular location">
    <subcellularLocation>
        <location evidence="8">Cell membrane</location>
        <topology evidence="8">Single-pass type II membrane protein</topology>
    </subcellularLocation>
    <subcellularLocation>
        <location evidence="1">Membrane</location>
    </subcellularLocation>
    <text evidence="8">Localizes to the division septum.</text>
</comment>
<dbReference type="GO" id="GO:0005886">
    <property type="term" value="C:plasma membrane"/>
    <property type="evidence" value="ECO:0007669"/>
    <property type="project" value="UniProtKB-SubCell"/>
</dbReference>
<evidence type="ECO:0000256" key="9">
    <source>
        <dbReference type="SAM" id="MobiDB-lite"/>
    </source>
</evidence>
<dbReference type="AlphaFoldDB" id="A0A9Q8Y2Z1"/>
<dbReference type="EMBL" id="CP086395">
    <property type="protein sequence ID" value="USJ20826.1"/>
    <property type="molecule type" value="Genomic_DNA"/>
</dbReference>
<keyword evidence="2 8" id="KW-1003">Cell membrane</keyword>
<dbReference type="PROSITE" id="PS51779">
    <property type="entry name" value="POTRA"/>
    <property type="match status" value="1"/>
</dbReference>
<dbReference type="InterPro" id="IPR013685">
    <property type="entry name" value="POTRA_FtsQ_type"/>
</dbReference>
<evidence type="ECO:0000256" key="2">
    <source>
        <dbReference type="ARBA" id="ARBA00022475"/>
    </source>
</evidence>
<feature type="region of interest" description="Disordered" evidence="9">
    <location>
        <begin position="1"/>
        <end position="58"/>
    </location>
</feature>
<dbReference type="InterPro" id="IPR005548">
    <property type="entry name" value="Cell_div_FtsQ/DivIB_C"/>
</dbReference>
<dbReference type="Gene3D" id="3.40.50.10960">
    <property type="match status" value="1"/>
</dbReference>